<dbReference type="GO" id="GO:0007548">
    <property type="term" value="P:sex differentiation"/>
    <property type="evidence" value="ECO:0007669"/>
    <property type="project" value="UniProtKB-KW"/>
</dbReference>
<dbReference type="AlphaFoldDB" id="A0A6P4J7E6"/>
<reference evidence="8" key="1">
    <citation type="submission" date="2025-08" db="UniProtKB">
        <authorList>
            <consortium name="RefSeq"/>
        </authorList>
    </citation>
    <scope>IDENTIFICATION</scope>
    <source>
        <strain evidence="8">14028-0561.14</strain>
        <tissue evidence="8">Whole fly</tissue>
    </source>
</reference>
<dbReference type="Gene3D" id="3.50.20.20">
    <property type="entry name" value="Janus/Ocnus"/>
    <property type="match status" value="1"/>
</dbReference>
<evidence type="ECO:0000256" key="2">
    <source>
        <dbReference type="ARBA" id="ARBA00010971"/>
    </source>
</evidence>
<evidence type="ECO:0000313" key="7">
    <source>
        <dbReference type="Proteomes" id="UP001652661"/>
    </source>
</evidence>
<evidence type="ECO:0000256" key="1">
    <source>
        <dbReference type="ARBA" id="ARBA00002508"/>
    </source>
</evidence>
<dbReference type="PANTHER" id="PTHR12258">
    <property type="entry name" value="JANUS-A/JANUS-B"/>
    <property type="match status" value="1"/>
</dbReference>
<dbReference type="GO" id="GO:0101006">
    <property type="term" value="F:protein histidine phosphatase activity"/>
    <property type="evidence" value="ECO:0007669"/>
    <property type="project" value="TreeGrafter"/>
</dbReference>
<dbReference type="GO" id="GO:0005829">
    <property type="term" value="C:cytosol"/>
    <property type="evidence" value="ECO:0007669"/>
    <property type="project" value="TreeGrafter"/>
</dbReference>
<dbReference type="Pfam" id="PF05005">
    <property type="entry name" value="Ocnus"/>
    <property type="match status" value="1"/>
</dbReference>
<organism evidence="7 8">
    <name type="scientific">Drosophila kikkawai</name>
    <name type="common">Fruit fly</name>
    <dbReference type="NCBI Taxonomy" id="30033"/>
    <lineage>
        <taxon>Eukaryota</taxon>
        <taxon>Metazoa</taxon>
        <taxon>Ecdysozoa</taxon>
        <taxon>Arthropoda</taxon>
        <taxon>Hexapoda</taxon>
        <taxon>Insecta</taxon>
        <taxon>Pterygota</taxon>
        <taxon>Neoptera</taxon>
        <taxon>Endopterygota</taxon>
        <taxon>Diptera</taxon>
        <taxon>Brachycera</taxon>
        <taxon>Muscomorpha</taxon>
        <taxon>Ephydroidea</taxon>
        <taxon>Drosophilidae</taxon>
        <taxon>Drosophila</taxon>
        <taxon>Sophophora</taxon>
    </lineage>
</organism>
<dbReference type="RefSeq" id="XP_017036830.1">
    <property type="nucleotide sequence ID" value="XM_017181341.2"/>
</dbReference>
<evidence type="ECO:0000256" key="4">
    <source>
        <dbReference type="ARBA" id="ARBA00022928"/>
    </source>
</evidence>
<dbReference type="GO" id="GO:0030154">
    <property type="term" value="P:cell differentiation"/>
    <property type="evidence" value="ECO:0007669"/>
    <property type="project" value="UniProtKB-KW"/>
</dbReference>
<evidence type="ECO:0000256" key="3">
    <source>
        <dbReference type="ARBA" id="ARBA00022782"/>
    </source>
</evidence>
<feature type="binding site" evidence="6">
    <location>
        <position position="20"/>
    </location>
    <ligand>
        <name>substrate</name>
    </ligand>
</feature>
<comment type="similarity">
    <text evidence="2">Belongs to the janus family.</text>
</comment>
<protein>
    <submittedName>
        <fullName evidence="8">Sex-regulated protein janus-A</fullName>
    </submittedName>
</protein>
<dbReference type="SUPFAM" id="SSF143724">
    <property type="entry name" value="PHP14-like"/>
    <property type="match status" value="1"/>
</dbReference>
<dbReference type="InterPro" id="IPR038596">
    <property type="entry name" value="Janus_sf"/>
</dbReference>
<dbReference type="OrthoDB" id="10249612at2759"/>
<evidence type="ECO:0000313" key="8">
    <source>
        <dbReference type="RefSeq" id="XP_017036830.1"/>
    </source>
</evidence>
<sequence length="117" mass="13315">MTEALEAVPLVKISPQGIFKYILINVADGDSIKTVVRGFDDCEWHADIFEREETIFMASKLKAECIGGGRIEHDPEKKYMKVYGYSQGFGKADHSQSKRILETKYPDYKIEISDDGY</sequence>
<name>A0A6P4J7E6_DROKI</name>
<dbReference type="Proteomes" id="UP001652661">
    <property type="component" value="Chromosome 3R"/>
</dbReference>
<evidence type="ECO:0000256" key="6">
    <source>
        <dbReference type="PIRSR" id="PIRSR607702-2"/>
    </source>
</evidence>
<accession>A0A6P4J7E6</accession>
<dbReference type="PANTHER" id="PTHR12258:SF5">
    <property type="entry name" value="BCDNA.GH02250-RELATED"/>
    <property type="match status" value="1"/>
</dbReference>
<feature type="active site" description="Proton acceptor" evidence="5">
    <location>
        <position position="45"/>
    </location>
</feature>
<dbReference type="InterPro" id="IPR007702">
    <property type="entry name" value="Janus"/>
</dbReference>
<proteinExistence type="inferred from homology"/>
<keyword evidence="7" id="KW-1185">Reference proteome</keyword>
<keyword evidence="3" id="KW-0221">Differentiation</keyword>
<gene>
    <name evidence="8" type="primary">janA</name>
</gene>
<evidence type="ECO:0000256" key="5">
    <source>
        <dbReference type="PIRSR" id="PIRSR607702-1"/>
    </source>
</evidence>
<keyword evidence="4" id="KW-0726">Sexual differentiation</keyword>
<comment type="function">
    <text evidence="1">JanA and janB regulate somatic sex differentiation.</text>
</comment>